<gene>
    <name evidence="1" type="ORF">NCTC1542_06953</name>
</gene>
<dbReference type="Proteomes" id="UP000255389">
    <property type="component" value="Unassembled WGS sequence"/>
</dbReference>
<sequence length="46" mass="5281">MSNGSHPLAWDELRPYEQQQGGYWLYGRNCDVYGNGKAWVPVARPI</sequence>
<dbReference type="AlphaFoldDB" id="A0A378WD90"/>
<accession>A0A378WD90</accession>
<dbReference type="EMBL" id="UGQY01000006">
    <property type="protein sequence ID" value="SUA31598.1"/>
    <property type="molecule type" value="Genomic_DNA"/>
</dbReference>
<reference evidence="1 2" key="1">
    <citation type="submission" date="2018-06" db="EMBL/GenBank/DDBJ databases">
        <authorList>
            <consortium name="Pathogen Informatics"/>
            <person name="Doyle S."/>
        </authorList>
    </citation>
    <scope>NUCLEOTIDE SEQUENCE [LARGE SCALE GENOMIC DNA]</scope>
    <source>
        <strain evidence="1 2">NCTC1542</strain>
    </source>
</reference>
<protein>
    <submittedName>
        <fullName evidence="1">Uncharacterized protein</fullName>
    </submittedName>
</protein>
<proteinExistence type="predicted"/>
<name>A0A378WD90_MYCFO</name>
<evidence type="ECO:0000313" key="2">
    <source>
        <dbReference type="Proteomes" id="UP000255389"/>
    </source>
</evidence>
<organism evidence="1 2">
    <name type="scientific">Mycolicibacterium fortuitum</name>
    <name type="common">Mycobacterium fortuitum</name>
    <dbReference type="NCBI Taxonomy" id="1766"/>
    <lineage>
        <taxon>Bacteria</taxon>
        <taxon>Bacillati</taxon>
        <taxon>Actinomycetota</taxon>
        <taxon>Actinomycetes</taxon>
        <taxon>Mycobacteriales</taxon>
        <taxon>Mycobacteriaceae</taxon>
        <taxon>Mycolicibacterium</taxon>
    </lineage>
</organism>
<evidence type="ECO:0000313" key="1">
    <source>
        <dbReference type="EMBL" id="SUA31598.1"/>
    </source>
</evidence>